<dbReference type="GO" id="GO:1990817">
    <property type="term" value="F:poly(A) RNA polymerase activity"/>
    <property type="evidence" value="ECO:0007669"/>
    <property type="project" value="UniProtKB-EC"/>
</dbReference>
<dbReference type="GO" id="GO:0046872">
    <property type="term" value="F:metal ion binding"/>
    <property type="evidence" value="ECO:0007669"/>
    <property type="project" value="UniProtKB-KW"/>
</dbReference>
<evidence type="ECO:0000256" key="2">
    <source>
        <dbReference type="ARBA" id="ARBA00008593"/>
    </source>
</evidence>
<feature type="domain" description="PAP-associated" evidence="8">
    <location>
        <begin position="303"/>
        <end position="363"/>
    </location>
</feature>
<proteinExistence type="inferred from homology"/>
<dbReference type="InterPro" id="IPR054708">
    <property type="entry name" value="MTPAP-like_central"/>
</dbReference>
<evidence type="ECO:0000259" key="8">
    <source>
        <dbReference type="Pfam" id="PF03828"/>
    </source>
</evidence>
<evidence type="ECO:0000256" key="5">
    <source>
        <dbReference type="ARBA" id="ARBA00022723"/>
    </source>
</evidence>
<name>A0AAW0YNC4_CHEQU</name>
<dbReference type="CDD" id="cd05402">
    <property type="entry name" value="NT_PAP_TUTase"/>
    <property type="match status" value="1"/>
</dbReference>
<dbReference type="EMBL" id="JARKIK010000003">
    <property type="protein sequence ID" value="KAK8753091.1"/>
    <property type="molecule type" value="Genomic_DNA"/>
</dbReference>
<feature type="compositionally biased region" description="Basic residues" evidence="7">
    <location>
        <begin position="698"/>
        <end position="711"/>
    </location>
</feature>
<accession>A0AAW0YNC4</accession>
<dbReference type="GO" id="GO:0005730">
    <property type="term" value="C:nucleolus"/>
    <property type="evidence" value="ECO:0007669"/>
    <property type="project" value="TreeGrafter"/>
</dbReference>
<dbReference type="AlphaFoldDB" id="A0AAW0YNC4"/>
<dbReference type="FunFam" id="1.10.1410.10:FF:000003">
    <property type="entry name" value="non-canonical poly(A) RNA polymerase PAPD7"/>
    <property type="match status" value="1"/>
</dbReference>
<protein>
    <recommendedName>
        <fullName evidence="3">polynucleotide adenylyltransferase</fullName>
        <ecNumber evidence="3">2.7.7.19</ecNumber>
    </recommendedName>
</protein>
<dbReference type="GO" id="GO:0003729">
    <property type="term" value="F:mRNA binding"/>
    <property type="evidence" value="ECO:0007669"/>
    <property type="project" value="TreeGrafter"/>
</dbReference>
<feature type="region of interest" description="Disordered" evidence="7">
    <location>
        <begin position="680"/>
        <end position="726"/>
    </location>
</feature>
<dbReference type="PANTHER" id="PTHR23092">
    <property type="entry name" value="POLY(A) RNA POLYMERASE"/>
    <property type="match status" value="1"/>
</dbReference>
<dbReference type="Pfam" id="PF22600">
    <property type="entry name" value="MTPAP-like_central"/>
    <property type="match status" value="1"/>
</dbReference>
<evidence type="ECO:0000259" key="9">
    <source>
        <dbReference type="Pfam" id="PF22600"/>
    </source>
</evidence>
<evidence type="ECO:0000256" key="6">
    <source>
        <dbReference type="ARBA" id="ARBA00022842"/>
    </source>
</evidence>
<feature type="compositionally biased region" description="Polar residues" evidence="7">
    <location>
        <begin position="590"/>
        <end position="621"/>
    </location>
</feature>
<feature type="compositionally biased region" description="Low complexity" evidence="7">
    <location>
        <begin position="468"/>
        <end position="485"/>
    </location>
</feature>
<dbReference type="PANTHER" id="PTHR23092:SF15">
    <property type="entry name" value="INACTIVE NON-CANONICAL POLY(A) RNA POLYMERASE PROTEIN TRF4-2-RELATED"/>
    <property type="match status" value="1"/>
</dbReference>
<dbReference type="InterPro" id="IPR002058">
    <property type="entry name" value="PAP_assoc"/>
</dbReference>
<evidence type="ECO:0000256" key="7">
    <source>
        <dbReference type="SAM" id="MobiDB-lite"/>
    </source>
</evidence>
<dbReference type="GO" id="GO:0031499">
    <property type="term" value="C:TRAMP complex"/>
    <property type="evidence" value="ECO:0007669"/>
    <property type="project" value="TreeGrafter"/>
</dbReference>
<dbReference type="GO" id="GO:0031123">
    <property type="term" value="P:RNA 3'-end processing"/>
    <property type="evidence" value="ECO:0007669"/>
    <property type="project" value="TreeGrafter"/>
</dbReference>
<dbReference type="Gene3D" id="1.10.1410.10">
    <property type="match status" value="1"/>
</dbReference>
<keyword evidence="5" id="KW-0479">Metal-binding</keyword>
<feature type="compositionally biased region" description="Low complexity" evidence="7">
    <location>
        <begin position="645"/>
        <end position="658"/>
    </location>
</feature>
<feature type="compositionally biased region" description="Basic residues" evidence="7">
    <location>
        <begin position="537"/>
        <end position="546"/>
    </location>
</feature>
<evidence type="ECO:0000313" key="11">
    <source>
        <dbReference type="Proteomes" id="UP001445076"/>
    </source>
</evidence>
<gene>
    <name evidence="10" type="ORF">OTU49_002429</name>
</gene>
<keyword evidence="4" id="KW-0808">Transferase</keyword>
<dbReference type="EC" id="2.7.7.19" evidence="3"/>
<sequence length="726" mass="80946">MDPSIGWYQPEQQGPARDLWARIWLTQQGLDNMNLNDTNMNHEYIPICADDATTRTNKNASVNANNSYYNRTKRKRENRASTYGLNHNHKNLIGQFGGCPWRRQPDNYDLGVVGLHQEMEAFYSWMCPSEEEHTMRKRVVERIEQVIVDLWPQARVEIFGSFRTGLYLPTSDIDLVVIGKWDALPLRTLEKALLDNKIAEPSSLKVLDRASVPIVKLTDSETDVKVDISFNMSSGVNSARLIKEFKHRFPALPKLVMVLKQFLLQRDLNEVFTGGISSYSLILMTVSFLQLHQRLDASQPNANLGVLLIEFFELYGRHFNYLKTGIRIKDGGAYISKDEVQRDMPEGHRPSVLCIEDPLIPGNDIGRSSYGVLQVKQAFEYAYIVLSQAVNPLNNIINDPNHYSILGRILRITDDVILYRHWIRKSFPVTGSLASSTTHHLTPTHPATPPTPPAAFHTPNHLQVTSENQYNSNKNNNNNNNNTRNKSSVADDDTLSSEASEPHSTPPSSVSSVSDDTDSDQAVDMSEGSRDSSPNIHQHHQLHHHSATAVKASTLSNLVSCKSVGKHQTLPGSNISQRIPSAGTEVRTPSHLSDASNTSKQSHSQARNEYSATQTWHPHQQQGGGSPVQHNTSPVKPWPKHRRYSQSSQGSSAIAGEIRNAKGINGSKYMGENVPGGNGTGVHIGGTGSISGGSNQVRYHRTSYNKRKKSARRDSDGRSETRDTHR</sequence>
<dbReference type="InterPro" id="IPR045862">
    <property type="entry name" value="Trf4-like"/>
</dbReference>
<feature type="compositionally biased region" description="Gly residues" evidence="7">
    <location>
        <begin position="680"/>
        <end position="691"/>
    </location>
</feature>
<feature type="region of interest" description="Disordered" evidence="7">
    <location>
        <begin position="433"/>
        <end position="548"/>
    </location>
</feature>
<dbReference type="Gene3D" id="3.30.460.10">
    <property type="entry name" value="Beta Polymerase, domain 2"/>
    <property type="match status" value="1"/>
</dbReference>
<feature type="domain" description="Poly(A) RNA polymerase mitochondrial-like central palm" evidence="9">
    <location>
        <begin position="115"/>
        <end position="245"/>
    </location>
</feature>
<evidence type="ECO:0000256" key="3">
    <source>
        <dbReference type="ARBA" id="ARBA00012388"/>
    </source>
</evidence>
<organism evidence="10 11">
    <name type="scientific">Cherax quadricarinatus</name>
    <name type="common">Australian red claw crayfish</name>
    <dbReference type="NCBI Taxonomy" id="27406"/>
    <lineage>
        <taxon>Eukaryota</taxon>
        <taxon>Metazoa</taxon>
        <taxon>Ecdysozoa</taxon>
        <taxon>Arthropoda</taxon>
        <taxon>Crustacea</taxon>
        <taxon>Multicrustacea</taxon>
        <taxon>Malacostraca</taxon>
        <taxon>Eumalacostraca</taxon>
        <taxon>Eucarida</taxon>
        <taxon>Decapoda</taxon>
        <taxon>Pleocyemata</taxon>
        <taxon>Astacidea</taxon>
        <taxon>Parastacoidea</taxon>
        <taxon>Parastacidae</taxon>
        <taxon>Cherax</taxon>
    </lineage>
</organism>
<feature type="compositionally biased region" description="Polar residues" evidence="7">
    <location>
        <begin position="570"/>
        <end position="579"/>
    </location>
</feature>
<feature type="compositionally biased region" description="Basic and acidic residues" evidence="7">
    <location>
        <begin position="712"/>
        <end position="726"/>
    </location>
</feature>
<reference evidence="10 11" key="1">
    <citation type="journal article" date="2024" name="BMC Genomics">
        <title>Genome assembly of redclaw crayfish (Cherax quadricarinatus) provides insights into its immune adaptation and hypoxia tolerance.</title>
        <authorList>
            <person name="Liu Z."/>
            <person name="Zheng J."/>
            <person name="Li H."/>
            <person name="Fang K."/>
            <person name="Wang S."/>
            <person name="He J."/>
            <person name="Zhou D."/>
            <person name="Weng S."/>
            <person name="Chi M."/>
            <person name="Gu Z."/>
            <person name="He J."/>
            <person name="Li F."/>
            <person name="Wang M."/>
        </authorList>
    </citation>
    <scope>NUCLEOTIDE SEQUENCE [LARGE SCALE GENOMIC DNA]</scope>
    <source>
        <strain evidence="10">ZL_2023a</strain>
    </source>
</reference>
<comment type="caution">
    <text evidence="10">The sequence shown here is derived from an EMBL/GenBank/DDBJ whole genome shotgun (WGS) entry which is preliminary data.</text>
</comment>
<evidence type="ECO:0000313" key="10">
    <source>
        <dbReference type="EMBL" id="KAK8753091.1"/>
    </source>
</evidence>
<evidence type="ECO:0000256" key="1">
    <source>
        <dbReference type="ARBA" id="ARBA00001936"/>
    </source>
</evidence>
<keyword evidence="11" id="KW-1185">Reference proteome</keyword>
<dbReference type="Proteomes" id="UP001445076">
    <property type="component" value="Unassembled WGS sequence"/>
</dbReference>
<dbReference type="GO" id="GO:0043634">
    <property type="term" value="P:polyadenylation-dependent ncRNA catabolic process"/>
    <property type="evidence" value="ECO:0007669"/>
    <property type="project" value="TreeGrafter"/>
</dbReference>
<dbReference type="SUPFAM" id="SSF81301">
    <property type="entry name" value="Nucleotidyltransferase"/>
    <property type="match status" value="1"/>
</dbReference>
<dbReference type="InterPro" id="IPR043519">
    <property type="entry name" value="NT_sf"/>
</dbReference>
<comment type="similarity">
    <text evidence="2">Belongs to the DNA polymerase type-B-like family.</text>
</comment>
<evidence type="ECO:0000256" key="4">
    <source>
        <dbReference type="ARBA" id="ARBA00022679"/>
    </source>
</evidence>
<feature type="region of interest" description="Disordered" evidence="7">
    <location>
        <begin position="565"/>
        <end position="659"/>
    </location>
</feature>
<dbReference type="Pfam" id="PF03828">
    <property type="entry name" value="PAP_assoc"/>
    <property type="match status" value="1"/>
</dbReference>
<dbReference type="SUPFAM" id="SSF81631">
    <property type="entry name" value="PAP/OAS1 substrate-binding domain"/>
    <property type="match status" value="1"/>
</dbReference>
<comment type="cofactor">
    <cofactor evidence="1">
        <name>Mn(2+)</name>
        <dbReference type="ChEBI" id="CHEBI:29035"/>
    </cofactor>
</comment>
<dbReference type="FunFam" id="3.30.460.10:FF:000006">
    <property type="entry name" value="non-canonical poly(A) RNA polymerase PAPD5"/>
    <property type="match status" value="1"/>
</dbReference>
<keyword evidence="6" id="KW-0460">Magnesium</keyword>